<dbReference type="FunFam" id="1.10.260.40:FF:000015">
    <property type="entry name" value="Endothelial differentiation-related factor 1"/>
    <property type="match status" value="1"/>
</dbReference>
<dbReference type="OrthoDB" id="10253401at2759"/>
<dbReference type="RefSeq" id="XP_014160929.1">
    <property type="nucleotide sequence ID" value="XM_014305454.1"/>
</dbReference>
<dbReference type="eggNOG" id="KOG3398">
    <property type="taxonomic scope" value="Eukaryota"/>
</dbReference>
<evidence type="ECO:0000256" key="1">
    <source>
        <dbReference type="ARBA" id="ARBA00023015"/>
    </source>
</evidence>
<feature type="region of interest" description="Disordered" evidence="4">
    <location>
        <begin position="1"/>
        <end position="58"/>
    </location>
</feature>
<keyword evidence="2" id="KW-0238">DNA-binding</keyword>
<dbReference type="Pfam" id="PF01381">
    <property type="entry name" value="HTH_3"/>
    <property type="match status" value="1"/>
</dbReference>
<dbReference type="PANTHER" id="PTHR10245:SF15">
    <property type="entry name" value="ENDOTHELIAL DIFFERENTIATION-RELATED FACTOR 1"/>
    <property type="match status" value="1"/>
</dbReference>
<name>A0A0L0GDD7_9EUKA</name>
<dbReference type="CDD" id="cd00093">
    <property type="entry name" value="HTH_XRE"/>
    <property type="match status" value="1"/>
</dbReference>
<dbReference type="GO" id="GO:0003677">
    <property type="term" value="F:DNA binding"/>
    <property type="evidence" value="ECO:0007669"/>
    <property type="project" value="UniProtKB-KW"/>
</dbReference>
<protein>
    <submittedName>
        <fullName evidence="6">Endothelial differentiation-like factor 1</fullName>
    </submittedName>
</protein>
<evidence type="ECO:0000259" key="5">
    <source>
        <dbReference type="PROSITE" id="PS50943"/>
    </source>
</evidence>
<keyword evidence="3" id="KW-0804">Transcription</keyword>
<evidence type="ECO:0000256" key="2">
    <source>
        <dbReference type="ARBA" id="ARBA00023125"/>
    </source>
</evidence>
<dbReference type="SMART" id="SM00530">
    <property type="entry name" value="HTH_XRE"/>
    <property type="match status" value="1"/>
</dbReference>
<sequence>MSEDWDTVVIRKKPTRASDAKKASNVNAAIRSGAGVETNERFNGSGNRQHQSTKDTAKLDRETEELKHATVSVTVSKALMQARQAKGMSQKELATKVNEKPQIVNEYESGKAIPNNQVLGKLERALGVKLRGKNIGAPLVQGPKKK</sequence>
<dbReference type="Gene3D" id="1.10.260.40">
    <property type="entry name" value="lambda repressor-like DNA-binding domains"/>
    <property type="match status" value="1"/>
</dbReference>
<proteinExistence type="predicted"/>
<reference evidence="6 7" key="1">
    <citation type="submission" date="2011-02" db="EMBL/GenBank/DDBJ databases">
        <title>The Genome Sequence of Sphaeroforma arctica JP610.</title>
        <authorList>
            <consortium name="The Broad Institute Genome Sequencing Platform"/>
            <person name="Russ C."/>
            <person name="Cuomo C."/>
            <person name="Young S.K."/>
            <person name="Zeng Q."/>
            <person name="Gargeya S."/>
            <person name="Alvarado L."/>
            <person name="Berlin A."/>
            <person name="Chapman S.B."/>
            <person name="Chen Z."/>
            <person name="Freedman E."/>
            <person name="Gellesch M."/>
            <person name="Goldberg J."/>
            <person name="Griggs A."/>
            <person name="Gujja S."/>
            <person name="Heilman E."/>
            <person name="Heiman D."/>
            <person name="Howarth C."/>
            <person name="Mehta T."/>
            <person name="Neiman D."/>
            <person name="Pearson M."/>
            <person name="Roberts A."/>
            <person name="Saif S."/>
            <person name="Shea T."/>
            <person name="Shenoy N."/>
            <person name="Sisk P."/>
            <person name="Stolte C."/>
            <person name="Sykes S."/>
            <person name="White J."/>
            <person name="Yandava C."/>
            <person name="Burger G."/>
            <person name="Gray M.W."/>
            <person name="Holland P.W.H."/>
            <person name="King N."/>
            <person name="Lang F.B.F."/>
            <person name="Roger A.J."/>
            <person name="Ruiz-Trillo I."/>
            <person name="Haas B."/>
            <person name="Nusbaum C."/>
            <person name="Birren B."/>
        </authorList>
    </citation>
    <scope>NUCLEOTIDE SEQUENCE [LARGE SCALE GENOMIC DNA]</scope>
    <source>
        <strain evidence="6 7">JP610</strain>
    </source>
</reference>
<dbReference type="PROSITE" id="PS50943">
    <property type="entry name" value="HTH_CROC1"/>
    <property type="match status" value="1"/>
</dbReference>
<dbReference type="PANTHER" id="PTHR10245">
    <property type="entry name" value="ENDOTHELIAL DIFFERENTIATION-RELATED FACTOR 1 MULTIPROTEIN BRIDGING FACTOR 1"/>
    <property type="match status" value="1"/>
</dbReference>
<evidence type="ECO:0000256" key="3">
    <source>
        <dbReference type="ARBA" id="ARBA00023163"/>
    </source>
</evidence>
<dbReference type="AlphaFoldDB" id="A0A0L0GDD7"/>
<dbReference type="STRING" id="667725.A0A0L0GDD7"/>
<dbReference type="GO" id="GO:0005634">
    <property type="term" value="C:nucleus"/>
    <property type="evidence" value="ECO:0007669"/>
    <property type="project" value="TreeGrafter"/>
</dbReference>
<organism evidence="6 7">
    <name type="scientific">Sphaeroforma arctica JP610</name>
    <dbReference type="NCBI Taxonomy" id="667725"/>
    <lineage>
        <taxon>Eukaryota</taxon>
        <taxon>Ichthyosporea</taxon>
        <taxon>Ichthyophonida</taxon>
        <taxon>Sphaeroforma</taxon>
    </lineage>
</organism>
<evidence type="ECO:0000313" key="6">
    <source>
        <dbReference type="EMBL" id="KNC87027.1"/>
    </source>
</evidence>
<feature type="compositionally biased region" description="Polar residues" evidence="4">
    <location>
        <begin position="41"/>
        <end position="50"/>
    </location>
</feature>
<dbReference type="EMBL" id="KQ241625">
    <property type="protein sequence ID" value="KNC87027.1"/>
    <property type="molecule type" value="Genomic_DNA"/>
</dbReference>
<dbReference type="GeneID" id="25901341"/>
<feature type="domain" description="HTH cro/C1-type" evidence="5">
    <location>
        <begin position="79"/>
        <end position="133"/>
    </location>
</feature>
<dbReference type="Pfam" id="PF08523">
    <property type="entry name" value="MBF1"/>
    <property type="match status" value="1"/>
</dbReference>
<dbReference type="InterPro" id="IPR010982">
    <property type="entry name" value="Lambda_DNA-bd_dom_sf"/>
</dbReference>
<evidence type="ECO:0000256" key="4">
    <source>
        <dbReference type="SAM" id="MobiDB-lite"/>
    </source>
</evidence>
<dbReference type="InterPro" id="IPR013729">
    <property type="entry name" value="MBF1_N"/>
</dbReference>
<accession>A0A0L0GDD7</accession>
<evidence type="ECO:0000313" key="7">
    <source>
        <dbReference type="Proteomes" id="UP000054560"/>
    </source>
</evidence>
<keyword evidence="1" id="KW-0805">Transcription regulation</keyword>
<dbReference type="InterPro" id="IPR001387">
    <property type="entry name" value="Cro/C1-type_HTH"/>
</dbReference>
<dbReference type="SUPFAM" id="SSF47413">
    <property type="entry name" value="lambda repressor-like DNA-binding domains"/>
    <property type="match status" value="1"/>
</dbReference>
<dbReference type="Proteomes" id="UP000054560">
    <property type="component" value="Unassembled WGS sequence"/>
</dbReference>
<gene>
    <name evidence="6" type="ORF">SARC_00837</name>
</gene>
<keyword evidence="7" id="KW-1185">Reference proteome</keyword>